<name>A0A4Y6Q0I0_PERCE</name>
<accession>A0A4Y6Q0I0</accession>
<dbReference type="AlphaFoldDB" id="A0A4Y6Q0I0"/>
<dbReference type="Proteomes" id="UP000315995">
    <property type="component" value="Chromosome"/>
</dbReference>
<dbReference type="PROSITE" id="PS51257">
    <property type="entry name" value="PROKAR_LIPOPROTEIN"/>
    <property type="match status" value="1"/>
</dbReference>
<evidence type="ECO:0000313" key="2">
    <source>
        <dbReference type="Proteomes" id="UP000315995"/>
    </source>
</evidence>
<protein>
    <submittedName>
        <fullName evidence="1">Uncharacterized protein</fullName>
    </submittedName>
</protein>
<dbReference type="EMBL" id="CP041186">
    <property type="protein sequence ID" value="QDG53949.1"/>
    <property type="molecule type" value="Genomic_DNA"/>
</dbReference>
<sequence length="193" mass="21037">MNVMRKIAGPVLLCTLVPAILVGCDKGNDAAGGSDDSSDEENVVTFEVTGEFDTSLGVPSPYISHSKSKKNERNKCRVNAVVDGFEMTLIYPVGLKEGDEVKIVGDYESKYRDRMDVVQADLTYDPSNMVEPKGFEGSYNQDASGTFTVTEVGDKTLSAEWEFDATNKKDDKSAKVHVSGEYDELPRCEVDAG</sequence>
<gene>
    <name evidence="1" type="ORF">FIV42_25360</name>
</gene>
<accession>A0A5B8YBB1</accession>
<dbReference type="RefSeq" id="WP_141200399.1">
    <property type="nucleotide sequence ID" value="NZ_CP041186.1"/>
</dbReference>
<reference evidence="1 2" key="1">
    <citation type="submission" date="2019-06" db="EMBL/GenBank/DDBJ databases">
        <title>Persicimonas caeni gen. nov., sp. nov., a predatory bacterium isolated from solar saltern.</title>
        <authorList>
            <person name="Wang S."/>
        </authorList>
    </citation>
    <scope>NUCLEOTIDE SEQUENCE [LARGE SCALE GENOMIC DNA]</scope>
    <source>
        <strain evidence="1 2">YN101</strain>
    </source>
</reference>
<evidence type="ECO:0000313" key="1">
    <source>
        <dbReference type="EMBL" id="QDG53949.1"/>
    </source>
</evidence>
<organism evidence="1 2">
    <name type="scientific">Persicimonas caeni</name>
    <dbReference type="NCBI Taxonomy" id="2292766"/>
    <lineage>
        <taxon>Bacteria</taxon>
        <taxon>Deltaproteobacteria</taxon>
        <taxon>Bradymonadales</taxon>
        <taxon>Bradymonadaceae</taxon>
        <taxon>Persicimonas</taxon>
    </lineage>
</organism>
<proteinExistence type="predicted"/>
<keyword evidence="2" id="KW-1185">Reference proteome</keyword>